<dbReference type="InterPro" id="IPR001300">
    <property type="entry name" value="Peptidase_C2_calpain_cat"/>
</dbReference>
<feature type="compositionally biased region" description="Acidic residues" evidence="6">
    <location>
        <begin position="805"/>
        <end position="823"/>
    </location>
</feature>
<dbReference type="PANTHER" id="PTHR10183:SF379">
    <property type="entry name" value="CALPAIN-5"/>
    <property type="match status" value="1"/>
</dbReference>
<feature type="compositionally biased region" description="Basic and acidic residues" evidence="6">
    <location>
        <begin position="852"/>
        <end position="874"/>
    </location>
</feature>
<feature type="compositionally biased region" description="Basic and acidic residues" evidence="6">
    <location>
        <begin position="1112"/>
        <end position="1190"/>
    </location>
</feature>
<gene>
    <name evidence="8" type="ORF">Daus18300_003383</name>
</gene>
<feature type="domain" description="Calpain catalytic" evidence="7">
    <location>
        <begin position="188"/>
        <end position="478"/>
    </location>
</feature>
<feature type="compositionally biased region" description="Acidic residues" evidence="6">
    <location>
        <begin position="1074"/>
        <end position="1084"/>
    </location>
</feature>
<keyword evidence="4 5" id="KW-0788">Thiol protease</keyword>
<evidence type="ECO:0000256" key="3">
    <source>
        <dbReference type="ARBA" id="ARBA00022801"/>
    </source>
</evidence>
<dbReference type="Pfam" id="PF00648">
    <property type="entry name" value="Peptidase_C2"/>
    <property type="match status" value="1"/>
</dbReference>
<feature type="compositionally biased region" description="Basic and acidic residues" evidence="6">
    <location>
        <begin position="767"/>
        <end position="782"/>
    </location>
</feature>
<reference evidence="8 9" key="1">
    <citation type="journal article" date="2024" name="IMA Fungus">
        <title>IMA Genome - F19 : A genome assembly and annotation guide to empower mycologists, including annotated draft genome sequences of Ceratocystis pirilliformis, Diaporthe australafricana, Fusarium ophioides, Paecilomyces lecythidis, and Sporothrix stenoceras.</title>
        <authorList>
            <person name="Aylward J."/>
            <person name="Wilson A.M."/>
            <person name="Visagie C.M."/>
            <person name="Spraker J."/>
            <person name="Barnes I."/>
            <person name="Buitendag C."/>
            <person name="Ceriani C."/>
            <person name="Del Mar Angel L."/>
            <person name="du Plessis D."/>
            <person name="Fuchs T."/>
            <person name="Gasser K."/>
            <person name="Kramer D."/>
            <person name="Li W."/>
            <person name="Munsamy K."/>
            <person name="Piso A."/>
            <person name="Price J.L."/>
            <person name="Sonnekus B."/>
            <person name="Thomas C."/>
            <person name="van der Nest A."/>
            <person name="van Dijk A."/>
            <person name="van Heerden A."/>
            <person name="van Vuuren N."/>
            <person name="Yilmaz N."/>
            <person name="Duong T.A."/>
            <person name="van der Merwe N.A."/>
            <person name="Wingfield M.J."/>
            <person name="Wingfield B.D."/>
        </authorList>
    </citation>
    <scope>NUCLEOTIDE SEQUENCE [LARGE SCALE GENOMIC DNA]</scope>
    <source>
        <strain evidence="8 9">CMW 18300</strain>
    </source>
</reference>
<dbReference type="PRINTS" id="PR00704">
    <property type="entry name" value="CALPAIN"/>
</dbReference>
<accession>A0ABR3XGM2</accession>
<keyword evidence="9" id="KW-1185">Reference proteome</keyword>
<organism evidence="8 9">
    <name type="scientific">Diaporthe australafricana</name>
    <dbReference type="NCBI Taxonomy" id="127596"/>
    <lineage>
        <taxon>Eukaryota</taxon>
        <taxon>Fungi</taxon>
        <taxon>Dikarya</taxon>
        <taxon>Ascomycota</taxon>
        <taxon>Pezizomycotina</taxon>
        <taxon>Sordariomycetes</taxon>
        <taxon>Sordariomycetidae</taxon>
        <taxon>Diaporthales</taxon>
        <taxon>Diaporthaceae</taxon>
        <taxon>Diaporthe</taxon>
    </lineage>
</organism>
<evidence type="ECO:0000259" key="7">
    <source>
        <dbReference type="PROSITE" id="PS50203"/>
    </source>
</evidence>
<comment type="caution">
    <text evidence="8">The sequence shown here is derived from an EMBL/GenBank/DDBJ whole genome shotgun (WGS) entry which is preliminary data.</text>
</comment>
<feature type="compositionally biased region" description="Pro residues" evidence="6">
    <location>
        <begin position="942"/>
        <end position="953"/>
    </location>
</feature>
<evidence type="ECO:0000256" key="2">
    <source>
        <dbReference type="ARBA" id="ARBA00022670"/>
    </source>
</evidence>
<feature type="compositionally biased region" description="Pro residues" evidence="6">
    <location>
        <begin position="883"/>
        <end position="908"/>
    </location>
</feature>
<feature type="compositionally biased region" description="Acidic residues" evidence="6">
    <location>
        <begin position="972"/>
        <end position="982"/>
    </location>
</feature>
<dbReference type="Proteomes" id="UP001583177">
    <property type="component" value="Unassembled WGS sequence"/>
</dbReference>
<feature type="compositionally biased region" description="Low complexity" evidence="6">
    <location>
        <begin position="961"/>
        <end position="971"/>
    </location>
</feature>
<evidence type="ECO:0000256" key="1">
    <source>
        <dbReference type="ARBA" id="ARBA00007623"/>
    </source>
</evidence>
<dbReference type="InterPro" id="IPR038765">
    <property type="entry name" value="Papain-like_cys_pep_sf"/>
</dbReference>
<keyword evidence="2 5" id="KW-0645">Protease</keyword>
<evidence type="ECO:0000313" key="9">
    <source>
        <dbReference type="Proteomes" id="UP001583177"/>
    </source>
</evidence>
<feature type="active site" evidence="5">
    <location>
        <position position="217"/>
    </location>
</feature>
<dbReference type="SUPFAM" id="SSF54001">
    <property type="entry name" value="Cysteine proteinases"/>
    <property type="match status" value="1"/>
</dbReference>
<feature type="compositionally biased region" description="Polar residues" evidence="6">
    <location>
        <begin position="1192"/>
        <end position="1203"/>
    </location>
</feature>
<feature type="compositionally biased region" description="Polar residues" evidence="6">
    <location>
        <begin position="783"/>
        <end position="799"/>
    </location>
</feature>
<dbReference type="InterPro" id="IPR022684">
    <property type="entry name" value="Calpain_cysteine_protease"/>
</dbReference>
<feature type="active site" evidence="5">
    <location>
        <position position="402"/>
    </location>
</feature>
<dbReference type="CDD" id="cd00044">
    <property type="entry name" value="CysPc"/>
    <property type="match status" value="1"/>
</dbReference>
<evidence type="ECO:0000256" key="6">
    <source>
        <dbReference type="SAM" id="MobiDB-lite"/>
    </source>
</evidence>
<evidence type="ECO:0000256" key="5">
    <source>
        <dbReference type="PROSITE-ProRule" id="PRU00239"/>
    </source>
</evidence>
<dbReference type="PANTHER" id="PTHR10183">
    <property type="entry name" value="CALPAIN"/>
    <property type="match status" value="1"/>
</dbReference>
<dbReference type="SMART" id="SM00230">
    <property type="entry name" value="CysPc"/>
    <property type="match status" value="1"/>
</dbReference>
<feature type="compositionally biased region" description="Basic residues" evidence="6">
    <location>
        <begin position="661"/>
        <end position="672"/>
    </location>
</feature>
<evidence type="ECO:0000256" key="4">
    <source>
        <dbReference type="ARBA" id="ARBA00022807"/>
    </source>
</evidence>
<feature type="compositionally biased region" description="Basic and acidic residues" evidence="6">
    <location>
        <begin position="1085"/>
        <end position="1102"/>
    </location>
</feature>
<proteinExistence type="inferred from homology"/>
<keyword evidence="3 5" id="KW-0378">Hydrolase</keyword>
<comment type="similarity">
    <text evidence="1">Belongs to the peptidase C2 family.</text>
</comment>
<feature type="region of interest" description="Disordered" evidence="6">
    <location>
        <begin position="1001"/>
        <end position="1036"/>
    </location>
</feature>
<dbReference type="EMBL" id="JAWRVE010000021">
    <property type="protein sequence ID" value="KAL1874842.1"/>
    <property type="molecule type" value="Genomic_DNA"/>
</dbReference>
<dbReference type="Gene3D" id="3.90.70.10">
    <property type="entry name" value="Cysteine proteinases"/>
    <property type="match status" value="1"/>
</dbReference>
<protein>
    <recommendedName>
        <fullName evidence="7">Calpain catalytic domain-containing protein</fullName>
    </recommendedName>
</protein>
<feature type="compositionally biased region" description="Basic and acidic residues" evidence="6">
    <location>
        <begin position="673"/>
        <end position="752"/>
    </location>
</feature>
<feature type="compositionally biased region" description="Basic and acidic residues" evidence="6">
    <location>
        <begin position="33"/>
        <end position="42"/>
    </location>
</feature>
<feature type="region of interest" description="Disordered" evidence="6">
    <location>
        <begin position="1061"/>
        <end position="1203"/>
    </location>
</feature>
<feature type="active site" evidence="5">
    <location>
        <position position="422"/>
    </location>
</feature>
<feature type="region of interest" description="Disordered" evidence="6">
    <location>
        <begin position="1"/>
        <end position="77"/>
    </location>
</feature>
<name>A0ABR3XGM2_9PEZI</name>
<feature type="compositionally biased region" description="Basic residues" evidence="6">
    <location>
        <begin position="15"/>
        <end position="24"/>
    </location>
</feature>
<sequence>MSVSSSSVDDGPHPRNSKGGKRRRPDPQTPQQKIDEFWDKYKTKAPGKATSIIPQQNDYSDRAAKRASAKSLGPAKTTQQSYEEAAAQCRHKVAQIIKECRRVNQKYRDAHFDLEIDLKLCRRDCLDSLYNVKDDDRSDDYCRDTPLKDRIQPESATGVMGMLDRVDKENAMPADGDGEIKLRPQAVKRVVDIFDSPKFFIDGPTAHDVRQGRDGDCWLMAALCTISNKPGLIEKCCVAHDHEVGVYGFVFHRDGEWFSEIIDDKLYLTKPDYDELCFERILWEDRERVNSEEAYRKIYQSNSGALYFAQCENPNETWLPLLEKAYAKAHGDYSAIEGGYGGEGIEDLTGGVTSEIYTTDILDKEHFWNEELMKVNQDFLFGCSTGVWGRGWGERKGIVELHAYSVLKAREIDGVRLVLLKNPWGKHEWKGAWSDGSKEWTAEWLVKLDHKFGDDGSFWISYDDLLKKYQAFDRTRLFDEGWKVASIWTTLNVPWTLDYHDTKFAFTLAKPGPVVIVCSQLDERYFKGLEGQYRFELSFRVHKSGEEDYVVRSQGYYRMNRSINVELELEAGDYVVVVKIDALRNERIMPVEDVIRAFAKERREKLLRIGLAYDIAHSKGRIIGTSEEKAAREAFEERKRDRERKKMAKLITKQREDDRKHAVRQTMKKKKATEKARARAKARDEKRKARREEKEKAEEEELKKKEEGGSSTETKDKAADKPSEEIVSRDETTAAEVKVAEIADKPDVKDSGDQTMLGDKQGAALDIPRDDKSAAEGSKDGTDSSTEAGENTPASSTLLERTPIEAEDTQEEDAYVTAAEDEGPSQPTASTTDTAKREEPPPTPRAAQPQPEKSDPKPKPSGDKAEPPVKDRVDIGVQTGPGLPSPPRLPGPPPGYIYSPPPPPPPRGPVYGHPRGPRHSPHPPRDYAHLPPHLRSVQYSSLPPPPPMRPPPGGRSYGVPADASSSGYSDASSDDGIDDLESLSEVSEHEIDLYLEAQDKARAAKARAAKANQPASPPPPGTASCEDEMTEFEKDPWNAVGVFGLRVYYRSDGKDDLEDEAVKLRVERPNPYVWEDDSDDEADDEKEKEAGEGGGKEAKEEANESQVLDIDDSAKDAVAEDITAQEKKEDDKALEGETPAEKTPNDGKDTKTEARDNESPKGTEIDKGPAEPKFDEPKQQAEESLKEAEGPQKTQTPVGTPGA</sequence>
<feature type="region of interest" description="Disordered" evidence="6">
    <location>
        <begin position="650"/>
        <end position="984"/>
    </location>
</feature>
<evidence type="ECO:0000313" key="8">
    <source>
        <dbReference type="EMBL" id="KAL1874842.1"/>
    </source>
</evidence>
<dbReference type="PROSITE" id="PS50203">
    <property type="entry name" value="CALPAIN_CAT"/>
    <property type="match status" value="1"/>
</dbReference>